<feature type="region of interest" description="Disordered" evidence="1">
    <location>
        <begin position="985"/>
        <end position="1186"/>
    </location>
</feature>
<feature type="compositionally biased region" description="Polar residues" evidence="1">
    <location>
        <begin position="831"/>
        <end position="842"/>
    </location>
</feature>
<evidence type="ECO:0000313" key="4">
    <source>
        <dbReference type="Proteomes" id="UP001163846"/>
    </source>
</evidence>
<dbReference type="Pfam" id="PF25459">
    <property type="entry name" value="AIM3_BBC1_C"/>
    <property type="match status" value="1"/>
</dbReference>
<evidence type="ECO:0000256" key="1">
    <source>
        <dbReference type="SAM" id="MobiDB-lite"/>
    </source>
</evidence>
<sequence>MSDQAPPPKPKPGSLRDRIAAFEKPNQSNAPPPVAARPKPSGHVAWKPRQATPPDSPAPDETSSDMPKKFGGGMSASDAKESIGKGGSLKERMAALQGKGAFGAPAPPPPVAPKPAIDKPKWKPPPPPVAPPDVERETDNVEGAAPLSIPSTSPADELNKAPDESSSTRVDAQPETQAEEGEKEGEQEGEQEVDPEEEERQRRAALAARMARLGGARVGMGPPVFGGPAYKKPQPKPEPKSDQSSKEDISEPAKSEEPRSKEPSLKSPPALEKEDIADEATKQDYFDAKRKTSDASSLLSPDPAASVSTSPRTPSSMPVPAAPRRAAPPRRKAAKSPAPPPPPTEEQEPAVIAPSTEQEPEVPVPSSVDDEKVGVPDKVIDQTISTKPLVDDVPPESEITEEPATIVPVEETPIPTNKTEYQVPETIEAIPSVSASVTEEGEAPVPVETEEEDEASRRKRVAERLAKSGGVNPFALPPQRRPSSSAVSLDEEPVPSASAPLSPASQKRTSIRKSSSDSVSSPISAPARRGSQMSVSSIGPPTKKPSMDSVMSHDIIPHDDDVNLPVPARITEEPESAQLMEEADITDEELVDEEFPPSAEDNARDSPGVLPITEITPILPPFPPETAHSAHESKPSFDSLSEPDDQSDDAAPPPPPPPSAVRSMPPPPRLAAEQEEEHSPAAERIVHTEPPRRLPPRPVLDDDGEMSDAPLPHPSRLSVPPAPPRIEDDGEEESSEDEPKPILPSRPNTFVPLSADRTAEESVEERALESPEEILPTPPRRPSHEKPPAQEEPLFVPPPPPPKSSPIVPRRTSVQVEKIDIPRPSVEQRPHVSTPTSSVSNVDQRRAEILDEEEGDPIDPSFHSPPSRHNSVVPISPETAERDPEPEPEPEQAPVEDEEQARRRTIAERMAKLGGLKFGAAPIPMGRPAPPKRRESEEESQRHQLEAGVEEIAEPKPELTEEEEERARKERIAAKMASMGGMRIGMQPYGMFAGKPPPTHPKPPAVSSESENVHVPPPPRHAAPPPPPPPQDVDSEHESLATSDEGVKVEAEESEMEEVNYEDAEEDQDEDEVPPPVPTRDGRHSIPHPMPTPGRPPVPTTLPIRKASIQSATSQKSDDTVPIPPPRKLSIPQTLPPSTSDYVMVEGEEEVPPPPPPRVGRPVPPRAAPLPPQGSTSAVPASESISSQWELPSIPSVDFGGSADLSLSWTDDMASSTSSVPPIPPSAESQSTRPPAPPAHDLVLSPEDLVAIWGRVGVQVCEVATTLFEKSKKALIGDGTYSGFIDATLKEVPNAAPISGQDYGYLIYMQSGASVQKRASDILPGDVVWMHDAKFKGHKGIQTYSQTVGSTEPLLGVVGEFESKKFKIRVFQANQHVGQQTVESVSYRLEDLKSGLVKIFRVLEA</sequence>
<evidence type="ECO:0000259" key="2">
    <source>
        <dbReference type="Pfam" id="PF25459"/>
    </source>
</evidence>
<feature type="compositionally biased region" description="Basic and acidic residues" evidence="1">
    <location>
        <begin position="271"/>
        <end position="293"/>
    </location>
</feature>
<feature type="compositionally biased region" description="Acidic residues" evidence="1">
    <location>
        <begin position="177"/>
        <end position="198"/>
    </location>
</feature>
<feature type="compositionally biased region" description="Basic and acidic residues" evidence="1">
    <location>
        <begin position="900"/>
        <end position="911"/>
    </location>
</feature>
<name>A0AA38P336_9AGAR</name>
<feature type="compositionally biased region" description="Basic and acidic residues" evidence="1">
    <location>
        <begin position="677"/>
        <end position="692"/>
    </location>
</feature>
<feature type="compositionally biased region" description="Polar residues" evidence="1">
    <location>
        <begin position="1131"/>
        <end position="1141"/>
    </location>
</feature>
<evidence type="ECO:0000313" key="3">
    <source>
        <dbReference type="EMBL" id="KAJ3835415.1"/>
    </source>
</evidence>
<feature type="region of interest" description="Disordered" evidence="1">
    <location>
        <begin position="1212"/>
        <end position="1241"/>
    </location>
</feature>
<feature type="compositionally biased region" description="Basic and acidic residues" evidence="1">
    <location>
        <begin position="817"/>
        <end position="830"/>
    </location>
</feature>
<dbReference type="Proteomes" id="UP001163846">
    <property type="component" value="Unassembled WGS sequence"/>
</dbReference>
<feature type="domain" description="BBC1/AIM3 cysteine proteinase-fold" evidence="2">
    <location>
        <begin position="1243"/>
        <end position="1404"/>
    </location>
</feature>
<feature type="compositionally biased region" description="Basic and acidic residues" evidence="1">
    <location>
        <begin position="78"/>
        <end position="93"/>
    </location>
</feature>
<accession>A0AA38P336</accession>
<feature type="compositionally biased region" description="Basic and acidic residues" evidence="1">
    <location>
        <begin position="369"/>
        <end position="380"/>
    </location>
</feature>
<feature type="compositionally biased region" description="Basic and acidic residues" evidence="1">
    <location>
        <begin position="932"/>
        <end position="945"/>
    </location>
</feature>
<feature type="region of interest" description="Disordered" evidence="1">
    <location>
        <begin position="1"/>
        <end position="969"/>
    </location>
</feature>
<proteinExistence type="predicted"/>
<keyword evidence="4" id="KW-1185">Reference proteome</keyword>
<feature type="compositionally biased region" description="Low complexity" evidence="1">
    <location>
        <begin position="294"/>
        <end position="306"/>
    </location>
</feature>
<feature type="compositionally biased region" description="Pro residues" evidence="1">
    <location>
        <begin position="1015"/>
        <end position="1031"/>
    </location>
</feature>
<feature type="compositionally biased region" description="Basic and acidic residues" evidence="1">
    <location>
        <begin position="1034"/>
        <end position="1051"/>
    </location>
</feature>
<feature type="compositionally biased region" description="Acidic residues" evidence="1">
    <location>
        <begin position="886"/>
        <end position="899"/>
    </location>
</feature>
<dbReference type="InterPro" id="IPR057402">
    <property type="entry name" value="AIM3_BBC1_C"/>
</dbReference>
<feature type="compositionally biased region" description="Low complexity" evidence="1">
    <location>
        <begin position="314"/>
        <end position="325"/>
    </location>
</feature>
<gene>
    <name evidence="3" type="ORF">F5878DRAFT_628000</name>
</gene>
<feature type="compositionally biased region" description="Pro residues" evidence="1">
    <location>
        <begin position="1088"/>
        <end position="1100"/>
    </location>
</feature>
<feature type="compositionally biased region" description="Acidic residues" evidence="1">
    <location>
        <begin position="1052"/>
        <end position="1073"/>
    </location>
</feature>
<feature type="compositionally biased region" description="Basic and acidic residues" evidence="1">
    <location>
        <begin position="757"/>
        <end position="769"/>
    </location>
</feature>
<dbReference type="EMBL" id="MU806414">
    <property type="protein sequence ID" value="KAJ3835415.1"/>
    <property type="molecule type" value="Genomic_DNA"/>
</dbReference>
<feature type="compositionally biased region" description="Pro residues" evidence="1">
    <location>
        <begin position="995"/>
        <end position="1004"/>
    </location>
</feature>
<reference evidence="3" key="1">
    <citation type="submission" date="2022-08" db="EMBL/GenBank/DDBJ databases">
        <authorList>
            <consortium name="DOE Joint Genome Institute"/>
            <person name="Min B."/>
            <person name="Riley R."/>
            <person name="Sierra-Patev S."/>
            <person name="Naranjo-Ortiz M."/>
            <person name="Looney B."/>
            <person name="Konkel Z."/>
            <person name="Slot J.C."/>
            <person name="Sakamoto Y."/>
            <person name="Steenwyk J.L."/>
            <person name="Rokas A."/>
            <person name="Carro J."/>
            <person name="Camarero S."/>
            <person name="Ferreira P."/>
            <person name="Molpeceres G."/>
            <person name="Ruiz-Duenas F.J."/>
            <person name="Serrano A."/>
            <person name="Henrissat B."/>
            <person name="Drula E."/>
            <person name="Hughes K.W."/>
            <person name="Mata J.L."/>
            <person name="Ishikawa N.K."/>
            <person name="Vargas-Isla R."/>
            <person name="Ushijima S."/>
            <person name="Smith C.A."/>
            <person name="Ahrendt S."/>
            <person name="Andreopoulos W."/>
            <person name="He G."/>
            <person name="Labutti K."/>
            <person name="Lipzen A."/>
            <person name="Ng V."/>
            <person name="Sandor L."/>
            <person name="Barry K."/>
            <person name="Martinez A.T."/>
            <person name="Xiao Y."/>
            <person name="Gibbons J.G."/>
            <person name="Terashima K."/>
            <person name="Hibbett D.S."/>
            <person name="Grigoriev I.V."/>
        </authorList>
    </citation>
    <scope>NUCLEOTIDE SEQUENCE</scope>
    <source>
        <strain evidence="3">TFB9207</strain>
    </source>
</reference>
<feature type="compositionally biased region" description="Pro residues" evidence="1">
    <location>
        <begin position="651"/>
        <end position="669"/>
    </location>
</feature>
<feature type="compositionally biased region" description="Acidic residues" evidence="1">
    <location>
        <begin position="581"/>
        <end position="595"/>
    </location>
</feature>
<comment type="caution">
    <text evidence="3">The sequence shown here is derived from an EMBL/GenBank/DDBJ whole genome shotgun (WGS) entry which is preliminary data.</text>
</comment>
<feature type="compositionally biased region" description="Polar residues" evidence="1">
    <location>
        <begin position="1173"/>
        <end position="1186"/>
    </location>
</feature>
<feature type="compositionally biased region" description="Low complexity" evidence="1">
    <location>
        <begin position="494"/>
        <end position="527"/>
    </location>
</feature>
<feature type="compositionally biased region" description="Pro residues" evidence="1">
    <location>
        <begin position="795"/>
        <end position="804"/>
    </location>
</feature>
<feature type="compositionally biased region" description="Pro residues" evidence="1">
    <location>
        <begin position="1152"/>
        <end position="1172"/>
    </location>
</feature>
<organism evidence="3 4">
    <name type="scientific">Lentinula raphanica</name>
    <dbReference type="NCBI Taxonomy" id="153919"/>
    <lineage>
        <taxon>Eukaryota</taxon>
        <taxon>Fungi</taxon>
        <taxon>Dikarya</taxon>
        <taxon>Basidiomycota</taxon>
        <taxon>Agaricomycotina</taxon>
        <taxon>Agaricomycetes</taxon>
        <taxon>Agaricomycetidae</taxon>
        <taxon>Agaricales</taxon>
        <taxon>Marasmiineae</taxon>
        <taxon>Omphalotaceae</taxon>
        <taxon>Lentinula</taxon>
    </lineage>
</organism>
<feature type="compositionally biased region" description="Low complexity" evidence="1">
    <location>
        <begin position="204"/>
        <end position="221"/>
    </location>
</feature>
<protein>
    <recommendedName>
        <fullName evidence="2">BBC1/AIM3 cysteine proteinase-fold domain-containing protein</fullName>
    </recommendedName>
</protein>
<feature type="compositionally biased region" description="Basic and acidic residues" evidence="1">
    <location>
        <begin position="953"/>
        <end position="969"/>
    </location>
</feature>
<feature type="compositionally biased region" description="Basic and acidic residues" evidence="1">
    <location>
        <begin position="235"/>
        <end position="264"/>
    </location>
</feature>
<feature type="compositionally biased region" description="Pro residues" evidence="1">
    <location>
        <begin position="1"/>
        <end position="11"/>
    </location>
</feature>